<keyword evidence="3 12" id="KW-0812">Transmembrane</keyword>
<dbReference type="GO" id="GO:0005254">
    <property type="term" value="F:chloride channel activity"/>
    <property type="evidence" value="ECO:0007669"/>
    <property type="project" value="UniProtKB-KW"/>
</dbReference>
<dbReference type="Proteomes" id="UP000410984">
    <property type="component" value="Unassembled WGS sequence"/>
</dbReference>
<evidence type="ECO:0000256" key="11">
    <source>
        <dbReference type="SAM" id="MobiDB-lite"/>
    </source>
</evidence>
<dbReference type="InterPro" id="IPR046342">
    <property type="entry name" value="CBS_dom_sf"/>
</dbReference>
<evidence type="ECO:0000313" key="14">
    <source>
        <dbReference type="EMBL" id="VUD73114.1"/>
    </source>
</evidence>
<dbReference type="EMBL" id="CABFPH010000060">
    <property type="protein sequence ID" value="VUD73114.1"/>
    <property type="molecule type" value="Genomic_DNA"/>
</dbReference>
<keyword evidence="2" id="KW-0813">Transport</keyword>
<keyword evidence="6 12" id="KW-0472">Membrane</keyword>
<dbReference type="InterPro" id="IPR014743">
    <property type="entry name" value="Cl-channel_core"/>
</dbReference>
<evidence type="ECO:0000256" key="10">
    <source>
        <dbReference type="PROSITE-ProRule" id="PRU00703"/>
    </source>
</evidence>
<feature type="transmembrane region" description="Helical" evidence="12">
    <location>
        <begin position="73"/>
        <end position="96"/>
    </location>
</feature>
<dbReference type="Gene3D" id="3.10.580.10">
    <property type="entry name" value="CBS-domain"/>
    <property type="match status" value="1"/>
</dbReference>
<reference evidence="14 15" key="1">
    <citation type="submission" date="2019-06" db="EMBL/GenBank/DDBJ databases">
        <authorList>
            <person name="Rodrigo-Torres L."/>
            <person name="Arahal R. D."/>
            <person name="Lucena T."/>
        </authorList>
    </citation>
    <scope>NUCLEOTIDE SEQUENCE [LARGE SCALE GENOMIC DNA]</scope>
    <source>
        <strain evidence="14 15">SB0023/3</strain>
    </source>
</reference>
<feature type="transmembrane region" description="Helical" evidence="12">
    <location>
        <begin position="468"/>
        <end position="485"/>
    </location>
</feature>
<feature type="transmembrane region" description="Helical" evidence="12">
    <location>
        <begin position="436"/>
        <end position="461"/>
    </location>
</feature>
<feature type="region of interest" description="Disordered" evidence="11">
    <location>
        <begin position="1"/>
        <end position="40"/>
    </location>
</feature>
<evidence type="ECO:0000256" key="12">
    <source>
        <dbReference type="SAM" id="Phobius"/>
    </source>
</evidence>
<dbReference type="SUPFAM" id="SSF54631">
    <property type="entry name" value="CBS-domain pair"/>
    <property type="match status" value="1"/>
</dbReference>
<feature type="transmembrane region" description="Helical" evidence="12">
    <location>
        <begin position="334"/>
        <end position="356"/>
    </location>
</feature>
<proteinExistence type="predicted"/>
<feature type="transmembrane region" description="Helical" evidence="12">
    <location>
        <begin position="220"/>
        <end position="244"/>
    </location>
</feature>
<dbReference type="CDD" id="cd00400">
    <property type="entry name" value="Voltage_gated_ClC"/>
    <property type="match status" value="1"/>
</dbReference>
<dbReference type="GO" id="GO:0034707">
    <property type="term" value="C:chloride channel complex"/>
    <property type="evidence" value="ECO:0007669"/>
    <property type="project" value="UniProtKB-KW"/>
</dbReference>
<dbReference type="SUPFAM" id="SSF81340">
    <property type="entry name" value="Clc chloride channel"/>
    <property type="match status" value="1"/>
</dbReference>
<dbReference type="Pfam" id="PF00654">
    <property type="entry name" value="Voltage_CLC"/>
    <property type="match status" value="1"/>
</dbReference>
<dbReference type="InterPro" id="IPR050368">
    <property type="entry name" value="ClC-type_chloride_channel"/>
</dbReference>
<dbReference type="PANTHER" id="PTHR43427">
    <property type="entry name" value="CHLORIDE CHANNEL PROTEIN CLC-E"/>
    <property type="match status" value="1"/>
</dbReference>
<dbReference type="Pfam" id="PF00571">
    <property type="entry name" value="CBS"/>
    <property type="match status" value="1"/>
</dbReference>
<accession>A0A509EHJ7</accession>
<gene>
    <name evidence="14" type="primary">clcA</name>
    <name evidence="14" type="ORF">MET9862_03727</name>
</gene>
<dbReference type="AlphaFoldDB" id="A0A509EHJ7"/>
<evidence type="ECO:0000256" key="3">
    <source>
        <dbReference type="ARBA" id="ARBA00022692"/>
    </source>
</evidence>
<evidence type="ECO:0000256" key="8">
    <source>
        <dbReference type="ARBA" id="ARBA00023214"/>
    </source>
</evidence>
<protein>
    <submittedName>
        <fullName evidence="14">H(+)/Cl(-) exchange transporter ClcA</fullName>
    </submittedName>
</protein>
<evidence type="ECO:0000256" key="9">
    <source>
        <dbReference type="ARBA" id="ARBA00023303"/>
    </source>
</evidence>
<dbReference type="InterPro" id="IPR000644">
    <property type="entry name" value="CBS_dom"/>
</dbReference>
<keyword evidence="5" id="KW-0406">Ion transport</keyword>
<feature type="transmembrane region" description="Helical" evidence="12">
    <location>
        <begin position="376"/>
        <end position="395"/>
    </location>
</feature>
<dbReference type="Gene3D" id="1.10.3080.10">
    <property type="entry name" value="Clc chloride channel"/>
    <property type="match status" value="1"/>
</dbReference>
<keyword evidence="10" id="KW-0129">CBS domain</keyword>
<dbReference type="PANTHER" id="PTHR43427:SF6">
    <property type="entry name" value="CHLORIDE CHANNEL PROTEIN CLC-E"/>
    <property type="match status" value="1"/>
</dbReference>
<dbReference type="InterPro" id="IPR001807">
    <property type="entry name" value="ClC"/>
</dbReference>
<sequence length="656" mass="68519">MVWTRRPARPYEWRVSQRSNRTAKPAAAKPGSTAKPAPLARTAAARAAGEGGRRTAWMLAPERLRAFVRRSEAGMVLLAALTGCVGGLAVSGMNLATQGLREALYRLPHGARLSAAQEVEPLALLLAPCLGGVALGLLLVAVGRIKAMRRRPAIDPIEANALHGGRMSLRDSLYVVVQNVISNGSGASVGLEAGYTQICSGIASRLGISFEMRRADLRTLVGCGAAAAIAAAFGAPLTGAFYAFELIIGTYAIATLTPVVVAALCGSLVARGLVPADPLVDVANMQAVTTSTVTSFETLPSLVLGLVCAGLGILIMRGVTLVERLAQASRIPRAAAPAVGGLCVGALALVASPQVLSGGHGALHQHFAEHAADDGILGLVILFTAKATASAISIGSGFRGGLFFASLFLGALAGKLFALIGPLLVPAMAAFGLTPLAYAVIGMSALAVAVIGGPLTMTFLALEVTGSLPITGLVLAAVIASSLTVRKTFGYSFATWRFHLRGESIRSAHDVGWIRTLTVGRLMRKDIRPVPLDTPLASFLRAHPIGSPSRIIVVDAEERYAGMVLVPEAHAAARDAQEGDEPRLADVVRYPTEFLTPEMNAKEAASLFDRAESEALAVVDSPAERRVIGMLTESHTLKRYSDELERQRRTIAGEPV</sequence>
<dbReference type="PRINTS" id="PR00762">
    <property type="entry name" value="CLCHANNEL"/>
</dbReference>
<feature type="transmembrane region" description="Helical" evidence="12">
    <location>
        <begin position="122"/>
        <end position="142"/>
    </location>
</feature>
<evidence type="ECO:0000313" key="15">
    <source>
        <dbReference type="Proteomes" id="UP000410984"/>
    </source>
</evidence>
<feature type="domain" description="CBS" evidence="13">
    <location>
        <begin position="587"/>
        <end position="646"/>
    </location>
</feature>
<comment type="subcellular location">
    <subcellularLocation>
        <location evidence="1">Membrane</location>
        <topology evidence="1">Multi-pass membrane protein</topology>
    </subcellularLocation>
</comment>
<evidence type="ECO:0000256" key="7">
    <source>
        <dbReference type="ARBA" id="ARBA00023173"/>
    </source>
</evidence>
<dbReference type="PROSITE" id="PS51371">
    <property type="entry name" value="CBS"/>
    <property type="match status" value="1"/>
</dbReference>
<keyword evidence="15" id="KW-1185">Reference proteome</keyword>
<keyword evidence="4 12" id="KW-1133">Transmembrane helix</keyword>
<evidence type="ECO:0000256" key="5">
    <source>
        <dbReference type="ARBA" id="ARBA00023065"/>
    </source>
</evidence>
<feature type="transmembrane region" description="Helical" evidence="12">
    <location>
        <begin position="302"/>
        <end position="322"/>
    </location>
</feature>
<evidence type="ECO:0000259" key="13">
    <source>
        <dbReference type="PROSITE" id="PS51371"/>
    </source>
</evidence>
<evidence type="ECO:0000256" key="4">
    <source>
        <dbReference type="ARBA" id="ARBA00022989"/>
    </source>
</evidence>
<name>A0A509EHJ7_9HYPH</name>
<keyword evidence="9" id="KW-0407">Ion channel</keyword>
<feature type="transmembrane region" description="Helical" evidence="12">
    <location>
        <begin position="402"/>
        <end position="424"/>
    </location>
</feature>
<evidence type="ECO:0000256" key="2">
    <source>
        <dbReference type="ARBA" id="ARBA00022448"/>
    </source>
</evidence>
<evidence type="ECO:0000256" key="1">
    <source>
        <dbReference type="ARBA" id="ARBA00004141"/>
    </source>
</evidence>
<organism evidence="14 15">
    <name type="scientific">Methylobacterium symbioticum</name>
    <dbReference type="NCBI Taxonomy" id="2584084"/>
    <lineage>
        <taxon>Bacteria</taxon>
        <taxon>Pseudomonadati</taxon>
        <taxon>Pseudomonadota</taxon>
        <taxon>Alphaproteobacteria</taxon>
        <taxon>Hyphomicrobiales</taxon>
        <taxon>Methylobacteriaceae</taxon>
        <taxon>Methylobacterium</taxon>
    </lineage>
</organism>
<keyword evidence="8" id="KW-0868">Chloride</keyword>
<evidence type="ECO:0000256" key="6">
    <source>
        <dbReference type="ARBA" id="ARBA00023136"/>
    </source>
</evidence>
<keyword evidence="7" id="KW-0869">Chloride channel</keyword>